<evidence type="ECO:0000313" key="1">
    <source>
        <dbReference type="EMBL" id="KAE9158267.1"/>
    </source>
</evidence>
<dbReference type="EMBL" id="QXGC01008872">
    <property type="protein sequence ID" value="KAE9158267.1"/>
    <property type="molecule type" value="Genomic_DNA"/>
</dbReference>
<name>A0A6G0M7N1_9STRA</name>
<comment type="caution">
    <text evidence="1">The sequence shown here is derived from an EMBL/GenBank/DDBJ whole genome shotgun (WGS) entry which is preliminary data.</text>
</comment>
<gene>
    <name evidence="1" type="ORF">PF004_g31937</name>
    <name evidence="2" type="ORF">PF008_g31615</name>
</gene>
<protein>
    <submittedName>
        <fullName evidence="1">Uncharacterized protein</fullName>
    </submittedName>
</protein>
<dbReference type="Proteomes" id="UP000476176">
    <property type="component" value="Unassembled WGS sequence"/>
</dbReference>
<reference evidence="3 4" key="1">
    <citation type="submission" date="2018-09" db="EMBL/GenBank/DDBJ databases">
        <title>Genomic investigation of the strawberry pathogen Phytophthora fragariae indicates pathogenicity is determined by transcriptional variation in three key races.</title>
        <authorList>
            <person name="Adams T.M."/>
            <person name="Armitage A.D."/>
            <person name="Sobczyk M.K."/>
            <person name="Bates H.J."/>
            <person name="Dunwell J.M."/>
            <person name="Nellist C.F."/>
            <person name="Harrison R.J."/>
        </authorList>
    </citation>
    <scope>NUCLEOTIDE SEQUENCE [LARGE SCALE GENOMIC DNA]</scope>
    <source>
        <strain evidence="1 3">BC-23</strain>
        <strain evidence="2 4">NOV-77</strain>
    </source>
</reference>
<dbReference type="Proteomes" id="UP000486351">
    <property type="component" value="Unassembled WGS sequence"/>
</dbReference>
<feature type="non-terminal residue" evidence="1">
    <location>
        <position position="1"/>
    </location>
</feature>
<organism evidence="1 3">
    <name type="scientific">Phytophthora fragariae</name>
    <dbReference type="NCBI Taxonomy" id="53985"/>
    <lineage>
        <taxon>Eukaryota</taxon>
        <taxon>Sar</taxon>
        <taxon>Stramenopiles</taxon>
        <taxon>Oomycota</taxon>
        <taxon>Peronosporomycetes</taxon>
        <taxon>Peronosporales</taxon>
        <taxon>Peronosporaceae</taxon>
        <taxon>Phytophthora</taxon>
    </lineage>
</organism>
<evidence type="ECO:0000313" key="3">
    <source>
        <dbReference type="Proteomes" id="UP000476176"/>
    </source>
</evidence>
<accession>A0A6G0M7N1</accession>
<proteinExistence type="predicted"/>
<dbReference type="EMBL" id="QXFY01007316">
    <property type="protein sequence ID" value="KAE9266400.1"/>
    <property type="molecule type" value="Genomic_DNA"/>
</dbReference>
<evidence type="ECO:0000313" key="2">
    <source>
        <dbReference type="EMBL" id="KAE9266400.1"/>
    </source>
</evidence>
<sequence length="9" mass="819">LSGSGATAR</sequence>
<evidence type="ECO:0000313" key="4">
    <source>
        <dbReference type="Proteomes" id="UP000486351"/>
    </source>
</evidence>